<dbReference type="GO" id="GO:0003735">
    <property type="term" value="F:structural constituent of ribosome"/>
    <property type="evidence" value="ECO:0007669"/>
    <property type="project" value="InterPro"/>
</dbReference>
<dbReference type="GO" id="GO:0005739">
    <property type="term" value="C:mitochondrion"/>
    <property type="evidence" value="ECO:0007669"/>
    <property type="project" value="UniProtKB-SubCell"/>
</dbReference>
<dbReference type="GO" id="GO:0005840">
    <property type="term" value="C:ribosome"/>
    <property type="evidence" value="ECO:0007669"/>
    <property type="project" value="UniProtKB-KW"/>
</dbReference>
<dbReference type="Pfam" id="PF00411">
    <property type="entry name" value="Ribosomal_S11"/>
    <property type="match status" value="1"/>
</dbReference>
<feature type="compositionally biased region" description="Basic and acidic residues" evidence="8">
    <location>
        <begin position="19"/>
        <end position="28"/>
    </location>
</feature>
<evidence type="ECO:0000256" key="2">
    <source>
        <dbReference type="ARBA" id="ARBA00006194"/>
    </source>
</evidence>
<accession>A0A9P4WKS3</accession>
<dbReference type="Gene3D" id="3.30.420.80">
    <property type="entry name" value="Ribosomal protein S11"/>
    <property type="match status" value="1"/>
</dbReference>
<reference evidence="9" key="1">
    <citation type="submission" date="2019-04" db="EMBL/GenBank/DDBJ databases">
        <title>Sequencing of skin fungus with MAO and IRED activity.</title>
        <authorList>
            <person name="Marsaioli A.J."/>
            <person name="Bonatto J.M.C."/>
            <person name="Reis Junior O."/>
        </authorList>
    </citation>
    <scope>NUCLEOTIDE SEQUENCE</scope>
    <source>
        <strain evidence="9">28M1</strain>
    </source>
</reference>
<proteinExistence type="inferred from homology"/>
<feature type="region of interest" description="Disordered" evidence="8">
    <location>
        <begin position="19"/>
        <end position="46"/>
    </location>
</feature>
<dbReference type="HAMAP" id="MF_01310">
    <property type="entry name" value="Ribosomal_uS11"/>
    <property type="match status" value="1"/>
</dbReference>
<sequence>MDGSDVQVAPSVFAHGLVRGRDGTERKKFGAPSSPAIADSRSSTPSMAANTRLSLRAFRPLTSTACASCRRPFSQTARALAGPPKDEKKIEDLLGTVDRSFRSAEYHNLIPGQDAGDYENNLLKDWEEDTKHKLNIYATKHNTHITLANPKRDSLISVSCGNIGFRKAGRGSYDAGYQLAAFVMSRIKDKGLLPQIKELELIYRGFGAGREAVTKAILGSEGKQIRPLIVKLSDSTRLKFGGVRSKKPRRLG</sequence>
<evidence type="ECO:0000256" key="1">
    <source>
        <dbReference type="ARBA" id="ARBA00004173"/>
    </source>
</evidence>
<protein>
    <recommendedName>
        <fullName evidence="7">Small ribosomal subunit protein uS11m</fullName>
    </recommendedName>
</protein>
<evidence type="ECO:0000256" key="7">
    <source>
        <dbReference type="ARBA" id="ARBA00070326"/>
    </source>
</evidence>
<comment type="caution">
    <text evidence="9">The sequence shown here is derived from an EMBL/GenBank/DDBJ whole genome shotgun (WGS) entry which is preliminary data.</text>
</comment>
<dbReference type="FunFam" id="3.30.420.80:FF:000011">
    <property type="entry name" value="37S ribosomal protein S18, mitochondrial"/>
    <property type="match status" value="1"/>
</dbReference>
<dbReference type="InterPro" id="IPR001971">
    <property type="entry name" value="Ribosomal_uS11"/>
</dbReference>
<dbReference type="EMBL" id="SWKV01000062">
    <property type="protein sequence ID" value="KAF3034980.1"/>
    <property type="molecule type" value="Genomic_DNA"/>
</dbReference>
<evidence type="ECO:0000256" key="3">
    <source>
        <dbReference type="ARBA" id="ARBA00022980"/>
    </source>
</evidence>
<evidence type="ECO:0000313" key="9">
    <source>
        <dbReference type="EMBL" id="KAF3034980.1"/>
    </source>
</evidence>
<comment type="similarity">
    <text evidence="2">Belongs to the universal ribosomal protein uS11 family.</text>
</comment>
<keyword evidence="3" id="KW-0689">Ribosomal protein</keyword>
<dbReference type="GO" id="GO:1990904">
    <property type="term" value="C:ribonucleoprotein complex"/>
    <property type="evidence" value="ECO:0007669"/>
    <property type="project" value="UniProtKB-KW"/>
</dbReference>
<dbReference type="SUPFAM" id="SSF53137">
    <property type="entry name" value="Translational machinery components"/>
    <property type="match status" value="1"/>
</dbReference>
<evidence type="ECO:0000256" key="4">
    <source>
        <dbReference type="ARBA" id="ARBA00023128"/>
    </source>
</evidence>
<gene>
    <name evidence="9" type="ORF">E8E12_001241</name>
</gene>
<dbReference type="AlphaFoldDB" id="A0A9P4WKS3"/>
<dbReference type="GO" id="GO:0006412">
    <property type="term" value="P:translation"/>
    <property type="evidence" value="ECO:0007669"/>
    <property type="project" value="InterPro"/>
</dbReference>
<keyword evidence="4" id="KW-0496">Mitochondrion</keyword>
<evidence type="ECO:0000313" key="10">
    <source>
        <dbReference type="Proteomes" id="UP000758155"/>
    </source>
</evidence>
<organism evidence="9 10">
    <name type="scientific">Didymella heteroderae</name>
    <dbReference type="NCBI Taxonomy" id="1769908"/>
    <lineage>
        <taxon>Eukaryota</taxon>
        <taxon>Fungi</taxon>
        <taxon>Dikarya</taxon>
        <taxon>Ascomycota</taxon>
        <taxon>Pezizomycotina</taxon>
        <taxon>Dothideomycetes</taxon>
        <taxon>Pleosporomycetidae</taxon>
        <taxon>Pleosporales</taxon>
        <taxon>Pleosporineae</taxon>
        <taxon>Didymellaceae</taxon>
        <taxon>Didymella</taxon>
    </lineage>
</organism>
<comment type="subcellular location">
    <subcellularLocation>
        <location evidence="1">Mitochondrion</location>
    </subcellularLocation>
</comment>
<keyword evidence="10" id="KW-1185">Reference proteome</keyword>
<evidence type="ECO:0000256" key="5">
    <source>
        <dbReference type="ARBA" id="ARBA00023274"/>
    </source>
</evidence>
<dbReference type="InterPro" id="IPR036967">
    <property type="entry name" value="Ribosomal_uS11_sf"/>
</dbReference>
<evidence type="ECO:0000256" key="8">
    <source>
        <dbReference type="SAM" id="MobiDB-lite"/>
    </source>
</evidence>
<dbReference type="PANTHER" id="PTHR11759">
    <property type="entry name" value="40S RIBOSOMAL PROTEIN S14/30S RIBOSOMAL PROTEIN S11"/>
    <property type="match status" value="1"/>
</dbReference>
<evidence type="ECO:0000256" key="6">
    <source>
        <dbReference type="ARBA" id="ARBA00037226"/>
    </source>
</evidence>
<comment type="function">
    <text evidence="6">Component of the mitochondrial ribosome (mitoribosome), a dedicated translation machinery responsible for the synthesis of mitochondrial genome-encoded proteins, including at least some of the essential transmembrane subunits of the mitochondrial respiratory chain. The mitoribosomes are attached to the mitochondrial inner membrane and translation products are cotranslationally integrated into the membrane.</text>
</comment>
<keyword evidence="5" id="KW-0687">Ribonucleoprotein</keyword>
<name>A0A9P4WKS3_9PLEO</name>
<dbReference type="OrthoDB" id="1654884at2759"/>
<dbReference type="Proteomes" id="UP000758155">
    <property type="component" value="Unassembled WGS sequence"/>
</dbReference>